<gene>
    <name evidence="2" type="ORF">BGW38_004953</name>
</gene>
<evidence type="ECO:0000256" key="1">
    <source>
        <dbReference type="SAM" id="MobiDB-lite"/>
    </source>
</evidence>
<dbReference type="Proteomes" id="UP000780801">
    <property type="component" value="Unassembled WGS sequence"/>
</dbReference>
<evidence type="ECO:0000313" key="2">
    <source>
        <dbReference type="EMBL" id="KAF9578985.1"/>
    </source>
</evidence>
<feature type="region of interest" description="Disordered" evidence="1">
    <location>
        <begin position="371"/>
        <end position="396"/>
    </location>
</feature>
<protein>
    <submittedName>
        <fullName evidence="2">Uncharacterized protein</fullName>
    </submittedName>
</protein>
<feature type="compositionally biased region" description="Pro residues" evidence="1">
    <location>
        <begin position="195"/>
        <end position="214"/>
    </location>
</feature>
<feature type="non-terminal residue" evidence="2">
    <location>
        <position position="494"/>
    </location>
</feature>
<feature type="compositionally biased region" description="Pro residues" evidence="1">
    <location>
        <begin position="377"/>
        <end position="386"/>
    </location>
</feature>
<name>A0A9P6FNN0_9FUNG</name>
<feature type="compositionally biased region" description="Low complexity" evidence="1">
    <location>
        <begin position="88"/>
        <end position="98"/>
    </location>
</feature>
<feature type="compositionally biased region" description="Pro residues" evidence="1">
    <location>
        <begin position="309"/>
        <end position="323"/>
    </location>
</feature>
<sequence>MFAYPADPAWTDTSTANAVSCMESLAISSTTATTTRIVRAPQQLCVDGDYSNGYANPLPMRTVGNPQFVPVPETTTGPPRIWSGVQEGDGATTGSDTAAAKRKNTVQTIASDPLQYYSYAHTHGHAQQQQSYMTTVETTYKGVHSQVGSEIGVGAPAHSTDPEPPTPVIYRPPVFFQQPPSVQPPLEPIPGSIRPLPPPPTPPRRVQPSVPPQTPTYHTESSANSGPPPPKESEPTIHPGCSLSSPPPPKASDDSVSQPPPPKESDLVGQNEPVASQPPPPKDAQTTLNRISVPPLPPRNNNHNHIMPPTAPPSVPPEAPAQTPPTAKLDQPIRVPHIPPTAPALPVTPNAPASVVVSEAAPYAVPVIITPHRPSRPTMPGPPSHPSRPYQPGATPQMSGFVSHTGQIPPAAVLQAATPHLPPYSVAPANGPGLVIHYKCSECGGRLESEKSVCHRLHTAASYLNNHYINALAGPGPEFKPAGVAMPYQSHVVQ</sequence>
<accession>A0A9P6FNN0</accession>
<keyword evidence="3" id="KW-1185">Reference proteome</keyword>
<feature type="region of interest" description="Disordered" evidence="1">
    <location>
        <begin position="151"/>
        <end position="331"/>
    </location>
</feature>
<reference evidence="2" key="1">
    <citation type="journal article" date="2020" name="Fungal Divers.">
        <title>Resolving the Mortierellaceae phylogeny through synthesis of multi-gene phylogenetics and phylogenomics.</title>
        <authorList>
            <person name="Vandepol N."/>
            <person name="Liber J."/>
            <person name="Desiro A."/>
            <person name="Na H."/>
            <person name="Kennedy M."/>
            <person name="Barry K."/>
            <person name="Grigoriev I.V."/>
            <person name="Miller A.N."/>
            <person name="O'Donnell K."/>
            <person name="Stajich J.E."/>
            <person name="Bonito G."/>
        </authorList>
    </citation>
    <scope>NUCLEOTIDE SEQUENCE</scope>
    <source>
        <strain evidence="2">KOD1015</strain>
    </source>
</reference>
<dbReference type="EMBL" id="JAABOA010003146">
    <property type="protein sequence ID" value="KAF9578985.1"/>
    <property type="molecule type" value="Genomic_DNA"/>
</dbReference>
<dbReference type="OrthoDB" id="10687619at2759"/>
<proteinExistence type="predicted"/>
<feature type="region of interest" description="Disordered" evidence="1">
    <location>
        <begin position="75"/>
        <end position="100"/>
    </location>
</feature>
<organism evidence="2 3">
    <name type="scientific">Lunasporangiospora selenospora</name>
    <dbReference type="NCBI Taxonomy" id="979761"/>
    <lineage>
        <taxon>Eukaryota</taxon>
        <taxon>Fungi</taxon>
        <taxon>Fungi incertae sedis</taxon>
        <taxon>Mucoromycota</taxon>
        <taxon>Mortierellomycotina</taxon>
        <taxon>Mortierellomycetes</taxon>
        <taxon>Mortierellales</taxon>
        <taxon>Mortierellaceae</taxon>
        <taxon>Lunasporangiospora</taxon>
    </lineage>
</organism>
<feature type="compositionally biased region" description="Polar residues" evidence="1">
    <location>
        <begin position="216"/>
        <end position="225"/>
    </location>
</feature>
<comment type="caution">
    <text evidence="2">The sequence shown here is derived from an EMBL/GenBank/DDBJ whole genome shotgun (WGS) entry which is preliminary data.</text>
</comment>
<dbReference type="AlphaFoldDB" id="A0A9P6FNN0"/>
<evidence type="ECO:0000313" key="3">
    <source>
        <dbReference type="Proteomes" id="UP000780801"/>
    </source>
</evidence>